<evidence type="ECO:0000256" key="4">
    <source>
        <dbReference type="PROSITE-ProRule" id="PRU01024"/>
    </source>
</evidence>
<feature type="active site" evidence="5">
    <location>
        <position position="421"/>
    </location>
</feature>
<dbReference type="Gene3D" id="3.40.50.150">
    <property type="entry name" value="Vaccinia Virus protein VP39"/>
    <property type="match status" value="1"/>
</dbReference>
<dbReference type="InterPro" id="IPR030391">
    <property type="entry name" value="MeTrfase_TrmA_CS"/>
</dbReference>
<dbReference type="PANTHER" id="PTHR11061">
    <property type="entry name" value="RNA M5U METHYLTRANSFERASE"/>
    <property type="match status" value="1"/>
</dbReference>
<dbReference type="FunFam" id="2.40.50.1070:FF:000003">
    <property type="entry name" value="23S rRNA (Uracil-5-)-methyltransferase RumA"/>
    <property type="match status" value="1"/>
</dbReference>
<dbReference type="GO" id="GO:0070475">
    <property type="term" value="P:rRNA base methylation"/>
    <property type="evidence" value="ECO:0007669"/>
    <property type="project" value="TreeGrafter"/>
</dbReference>
<feature type="binding site" evidence="4">
    <location>
        <position position="346"/>
    </location>
    <ligand>
        <name>S-adenosyl-L-methionine</name>
        <dbReference type="ChEBI" id="CHEBI:59789"/>
    </ligand>
</feature>
<keyword evidence="2 4" id="KW-0808">Transferase</keyword>
<dbReference type="EMBL" id="VUMV01000009">
    <property type="protein sequence ID" value="MST82826.1"/>
    <property type="molecule type" value="Genomic_DNA"/>
</dbReference>
<dbReference type="NCBIfam" id="TIGR00479">
    <property type="entry name" value="rumA"/>
    <property type="match status" value="1"/>
</dbReference>
<feature type="compositionally biased region" description="Basic and acidic residues" evidence="6">
    <location>
        <begin position="57"/>
        <end position="81"/>
    </location>
</feature>
<feature type="binding site" evidence="4">
    <location>
        <position position="394"/>
    </location>
    <ligand>
        <name>S-adenosyl-L-methionine</name>
        <dbReference type="ChEBI" id="CHEBI:59789"/>
    </ligand>
</feature>
<feature type="binding site" evidence="4">
    <location>
        <position position="325"/>
    </location>
    <ligand>
        <name>S-adenosyl-L-methionine</name>
        <dbReference type="ChEBI" id="CHEBI:59789"/>
    </ligand>
</feature>
<comment type="similarity">
    <text evidence="4">Belongs to the class I-like SAM-binding methyltransferase superfamily. RNA M5U methyltransferase family.</text>
</comment>
<comment type="caution">
    <text evidence="7">The sequence shown here is derived from an EMBL/GenBank/DDBJ whole genome shotgun (WGS) entry which is preliminary data.</text>
</comment>
<keyword evidence="3 4" id="KW-0949">S-adenosyl-L-methionine</keyword>
<reference evidence="7 8" key="1">
    <citation type="submission" date="2019-08" db="EMBL/GenBank/DDBJ databases">
        <title>In-depth cultivation of the pig gut microbiome towards novel bacterial diversity and tailored functional studies.</title>
        <authorList>
            <person name="Wylensek D."/>
            <person name="Hitch T.C.A."/>
            <person name="Clavel T."/>
        </authorList>
    </citation>
    <scope>NUCLEOTIDE SEQUENCE [LARGE SCALE GENOMIC DNA]</scope>
    <source>
        <strain evidence="7 8">Oil+RF-744-WCA-WT-13</strain>
    </source>
</reference>
<dbReference type="SUPFAM" id="SSF53335">
    <property type="entry name" value="S-adenosyl-L-methionine-dependent methyltransferases"/>
    <property type="match status" value="1"/>
</dbReference>
<dbReference type="InterPro" id="IPR010280">
    <property type="entry name" value="U5_MeTrfase_fam"/>
</dbReference>
<dbReference type="PROSITE" id="PS01231">
    <property type="entry name" value="TRMA_2"/>
    <property type="match status" value="1"/>
</dbReference>
<feature type="binding site" evidence="4">
    <location>
        <position position="296"/>
    </location>
    <ligand>
        <name>S-adenosyl-L-methionine</name>
        <dbReference type="ChEBI" id="CHEBI:59789"/>
    </ligand>
</feature>
<dbReference type="PROSITE" id="PS01230">
    <property type="entry name" value="TRMA_1"/>
    <property type="match status" value="1"/>
</dbReference>
<sequence length="466" mass="52519">MQNEKKTKKIKEEKNNRENTEIRRDKQASDRKLQKTGKNVSGKTLKREIRAAGGQKHPADARKTRDRMGDIPKKEKNRIRESGGQNGLCPYAKKCGGCTMQGIPYEKQLKRKEHQVRELLRDICPVEKIHGMENPLHYRNKVHAVFDRFPNGRIVSGIYSEGTHRVVPVTGCQIENEQADRIIGTIRKLVQSFHIFIYNEDNGTGLLRHVLVRCGHKTGQVMVVLVCASPIFPSKNNFVRTLRAEHPEITTVVLNVNDMQTSMVLGERNIVLYGKGYIEDELCGKTFRISPGSFYQINSVQTEWMYEKAIKLAGLTGKELVLDAYCGIGTIGIIASDQARQVAGVELNRDAVRDAIANAKRNAIKNIRFYAEDAGEWMTRMAAEGVRADVVFMDPPRSGSSEAFLDAVAAVRPKKIVYISCGPDSLARDLRYLKKRGYHCESAWPVDLFPYTAHTETVVLMSKKDT</sequence>
<evidence type="ECO:0000256" key="1">
    <source>
        <dbReference type="ARBA" id="ARBA00022603"/>
    </source>
</evidence>
<evidence type="ECO:0000313" key="8">
    <source>
        <dbReference type="Proteomes" id="UP000466864"/>
    </source>
</evidence>
<dbReference type="AlphaFoldDB" id="A0A7X2TQH8"/>
<dbReference type="FunFam" id="3.40.50.150:FF:000009">
    <property type="entry name" value="23S rRNA (Uracil(1939)-C(5))-methyltransferase RlmD"/>
    <property type="match status" value="1"/>
</dbReference>
<evidence type="ECO:0000256" key="3">
    <source>
        <dbReference type="ARBA" id="ARBA00022691"/>
    </source>
</evidence>
<proteinExistence type="inferred from homology"/>
<feature type="region of interest" description="Disordered" evidence="6">
    <location>
        <begin position="1"/>
        <end position="85"/>
    </location>
</feature>
<name>A0A7X2TQH8_9FIRM</name>
<keyword evidence="8" id="KW-1185">Reference proteome</keyword>
<keyword evidence="1 4" id="KW-0489">Methyltransferase</keyword>
<dbReference type="Proteomes" id="UP000466864">
    <property type="component" value="Unassembled WGS sequence"/>
</dbReference>
<dbReference type="GO" id="GO:0070041">
    <property type="term" value="F:rRNA (uridine-C5-)-methyltransferase activity"/>
    <property type="evidence" value="ECO:0007669"/>
    <property type="project" value="TreeGrafter"/>
</dbReference>
<evidence type="ECO:0000256" key="2">
    <source>
        <dbReference type="ARBA" id="ARBA00022679"/>
    </source>
</evidence>
<protein>
    <submittedName>
        <fullName evidence="7">23S rRNA (Uracil(1939)-C(5))-methyltransferase RlmD</fullName>
        <ecNumber evidence="7">2.1.1.190</ecNumber>
    </submittedName>
</protein>
<dbReference type="InterPro" id="IPR029063">
    <property type="entry name" value="SAM-dependent_MTases_sf"/>
</dbReference>
<dbReference type="EC" id="2.1.1.190" evidence="7"/>
<organism evidence="7 8">
    <name type="scientific">Bilifractor porci</name>
    <dbReference type="NCBI Taxonomy" id="2606636"/>
    <lineage>
        <taxon>Bacteria</taxon>
        <taxon>Bacillati</taxon>
        <taxon>Bacillota</taxon>
        <taxon>Clostridia</taxon>
        <taxon>Lachnospirales</taxon>
        <taxon>Lachnospiraceae</taxon>
        <taxon>Bilifractor</taxon>
    </lineage>
</organism>
<evidence type="ECO:0000313" key="7">
    <source>
        <dbReference type="EMBL" id="MST82826.1"/>
    </source>
</evidence>
<feature type="active site" description="Nucleophile" evidence="4">
    <location>
        <position position="421"/>
    </location>
</feature>
<dbReference type="PROSITE" id="PS51687">
    <property type="entry name" value="SAM_MT_RNA_M5U"/>
    <property type="match status" value="1"/>
</dbReference>
<accession>A0A7X2TQH8</accession>
<feature type="compositionally biased region" description="Basic and acidic residues" evidence="6">
    <location>
        <begin position="10"/>
        <end position="33"/>
    </location>
</feature>
<dbReference type="InterPro" id="IPR030390">
    <property type="entry name" value="MeTrfase_TrmA_AS"/>
</dbReference>
<dbReference type="Gene3D" id="2.40.50.1070">
    <property type="match status" value="1"/>
</dbReference>
<gene>
    <name evidence="7" type="primary">rlmD</name>
    <name evidence="7" type="ORF">FYJ60_10955</name>
</gene>
<evidence type="ECO:0000256" key="5">
    <source>
        <dbReference type="PROSITE-ProRule" id="PRU10015"/>
    </source>
</evidence>
<dbReference type="Pfam" id="PF05958">
    <property type="entry name" value="tRNA_U5-meth_tr"/>
    <property type="match status" value="1"/>
</dbReference>
<evidence type="ECO:0000256" key="6">
    <source>
        <dbReference type="SAM" id="MobiDB-lite"/>
    </source>
</evidence>
<dbReference type="PANTHER" id="PTHR11061:SF30">
    <property type="entry name" value="TRNA (URACIL(54)-C(5))-METHYLTRANSFERASE"/>
    <property type="match status" value="1"/>
</dbReference>
<dbReference type="CDD" id="cd02440">
    <property type="entry name" value="AdoMet_MTases"/>
    <property type="match status" value="1"/>
</dbReference>